<evidence type="ECO:0000256" key="4">
    <source>
        <dbReference type="ARBA" id="ARBA00022989"/>
    </source>
</evidence>
<feature type="transmembrane region" description="Helical" evidence="6">
    <location>
        <begin position="164"/>
        <end position="185"/>
    </location>
</feature>
<dbReference type="STRING" id="545501.BN997_01890"/>
<dbReference type="Proteomes" id="UP000040453">
    <property type="component" value="Unassembled WGS sequence"/>
</dbReference>
<evidence type="ECO:0000259" key="7">
    <source>
        <dbReference type="PROSITE" id="PS50850"/>
    </source>
</evidence>
<evidence type="ECO:0000313" key="8">
    <source>
        <dbReference type="EMBL" id="CEI82035.1"/>
    </source>
</evidence>
<dbReference type="Gene3D" id="1.20.1250.20">
    <property type="entry name" value="MFS general substrate transporter like domains"/>
    <property type="match status" value="2"/>
</dbReference>
<feature type="transmembrane region" description="Helical" evidence="6">
    <location>
        <begin position="337"/>
        <end position="357"/>
    </location>
</feature>
<dbReference type="Pfam" id="PF07690">
    <property type="entry name" value="MFS_1"/>
    <property type="match status" value="1"/>
</dbReference>
<dbReference type="InterPro" id="IPR005829">
    <property type="entry name" value="Sugar_transporter_CS"/>
</dbReference>
<feature type="transmembrane region" description="Helical" evidence="6">
    <location>
        <begin position="137"/>
        <end position="158"/>
    </location>
</feature>
<dbReference type="RefSeq" id="WP_042531578.1">
    <property type="nucleotide sequence ID" value="NZ_CAXOIH010000006.1"/>
</dbReference>
<keyword evidence="3 6" id="KW-0812">Transmembrane</keyword>
<feature type="transmembrane region" description="Helical" evidence="6">
    <location>
        <begin position="216"/>
        <end position="240"/>
    </location>
</feature>
<organism evidence="8 9">
    <name type="scientific">Oceanobacillus oncorhynchi</name>
    <dbReference type="NCBI Taxonomy" id="545501"/>
    <lineage>
        <taxon>Bacteria</taxon>
        <taxon>Bacillati</taxon>
        <taxon>Bacillota</taxon>
        <taxon>Bacilli</taxon>
        <taxon>Bacillales</taxon>
        <taxon>Bacillaceae</taxon>
        <taxon>Oceanobacillus</taxon>
    </lineage>
</organism>
<keyword evidence="9" id="KW-1185">Reference proteome</keyword>
<dbReference type="InterPro" id="IPR052714">
    <property type="entry name" value="MFS_Exporter"/>
</dbReference>
<dbReference type="SUPFAM" id="SSF103473">
    <property type="entry name" value="MFS general substrate transporter"/>
    <property type="match status" value="1"/>
</dbReference>
<dbReference type="InterPro" id="IPR011701">
    <property type="entry name" value="MFS"/>
</dbReference>
<feature type="transmembrane region" description="Helical" evidence="6">
    <location>
        <begin position="279"/>
        <end position="298"/>
    </location>
</feature>
<dbReference type="InterPro" id="IPR036259">
    <property type="entry name" value="MFS_trans_sf"/>
</dbReference>
<dbReference type="PROSITE" id="PS00217">
    <property type="entry name" value="SUGAR_TRANSPORT_2"/>
    <property type="match status" value="1"/>
</dbReference>
<name>A0A0A1M9M4_9BACI</name>
<feature type="transmembrane region" description="Helical" evidence="6">
    <location>
        <begin position="48"/>
        <end position="66"/>
    </location>
</feature>
<dbReference type="PANTHER" id="PTHR23531">
    <property type="entry name" value="QUINOLENE RESISTANCE PROTEIN NORA"/>
    <property type="match status" value="1"/>
</dbReference>
<keyword evidence="5 6" id="KW-0472">Membrane</keyword>
<feature type="transmembrane region" description="Helical" evidence="6">
    <location>
        <begin position="78"/>
        <end position="101"/>
    </location>
</feature>
<evidence type="ECO:0000256" key="1">
    <source>
        <dbReference type="ARBA" id="ARBA00004651"/>
    </source>
</evidence>
<feature type="transmembrane region" description="Helical" evidence="6">
    <location>
        <begin position="304"/>
        <end position="325"/>
    </location>
</feature>
<dbReference type="GO" id="GO:0005886">
    <property type="term" value="C:plasma membrane"/>
    <property type="evidence" value="ECO:0007669"/>
    <property type="project" value="UniProtKB-SubCell"/>
</dbReference>
<gene>
    <name evidence="8" type="primary">ydhC</name>
    <name evidence="8" type="ORF">BN997_01890</name>
</gene>
<sequence length="403" mass="43494">MSSESKLWTKDFIIVSAVNFLLTLVFYLLVVVMGVYAAEEFNATASQSGLVVGIFIVGALIGRLFIGRYIEKFGQKKTLFIGVIIFIVATSLYFFNFGIGFLLFNRFIHGIGLGFGSTATGTIVAQIIPAARKGEGIGYYSMSATLSTALGPFVGLYMSQHTSMQGIFGLCLAIGVISFFTVFFVKIPVIEETKAEKEIEKEEEKHFIAQFVEPRAVPIAIITLILALCYSSVLSFLNSYAIELDLVSAASVFFLVYSIAVLLSRPFTGRLIDLKGSNIVMYPAFVLFTIGMIVLGFAHSSFTLLLAGVLIGLGFGNMQSCTQAIAVKLTPPHRMGLATSTFFIFLDGGLGFGPYILGFIAPAIGFSTLYIVLGLVVLVTAGLYTILHGKKAASAQKQALAYK</sequence>
<dbReference type="InterPro" id="IPR020846">
    <property type="entry name" value="MFS_dom"/>
</dbReference>
<dbReference type="PANTHER" id="PTHR23531:SF1">
    <property type="entry name" value="QUINOLENE RESISTANCE PROTEIN NORA"/>
    <property type="match status" value="1"/>
</dbReference>
<reference evidence="8 9" key="1">
    <citation type="submission" date="2014-11" db="EMBL/GenBank/DDBJ databases">
        <authorList>
            <person name="Urmite Genomes Urmite Genomes"/>
        </authorList>
    </citation>
    <scope>NUCLEOTIDE SEQUENCE [LARGE SCALE GENOMIC DNA]</scope>
    <source>
        <strain evidence="8 9">Oc5</strain>
    </source>
</reference>
<feature type="transmembrane region" description="Helical" evidence="6">
    <location>
        <begin position="12"/>
        <end position="36"/>
    </location>
</feature>
<dbReference type="CDD" id="cd17489">
    <property type="entry name" value="MFS_YfcJ_like"/>
    <property type="match status" value="1"/>
</dbReference>
<proteinExistence type="predicted"/>
<accession>A0A0A1M9M4</accession>
<dbReference type="OrthoDB" id="9814001at2"/>
<feature type="transmembrane region" description="Helical" evidence="6">
    <location>
        <begin position="363"/>
        <end position="387"/>
    </location>
</feature>
<evidence type="ECO:0000256" key="6">
    <source>
        <dbReference type="SAM" id="Phobius"/>
    </source>
</evidence>
<keyword evidence="4 6" id="KW-1133">Transmembrane helix</keyword>
<keyword evidence="2" id="KW-0813">Transport</keyword>
<dbReference type="EMBL" id="CDGG01000001">
    <property type="protein sequence ID" value="CEI82035.1"/>
    <property type="molecule type" value="Genomic_DNA"/>
</dbReference>
<protein>
    <submittedName>
        <fullName evidence="8">Inner membrane transport protein YdhC</fullName>
    </submittedName>
</protein>
<evidence type="ECO:0000256" key="2">
    <source>
        <dbReference type="ARBA" id="ARBA00022448"/>
    </source>
</evidence>
<dbReference type="PROSITE" id="PS50850">
    <property type="entry name" value="MFS"/>
    <property type="match status" value="1"/>
</dbReference>
<evidence type="ECO:0000256" key="5">
    <source>
        <dbReference type="ARBA" id="ARBA00023136"/>
    </source>
</evidence>
<comment type="subcellular location">
    <subcellularLocation>
        <location evidence="1">Cell membrane</location>
        <topology evidence="1">Multi-pass membrane protein</topology>
    </subcellularLocation>
</comment>
<evidence type="ECO:0000313" key="9">
    <source>
        <dbReference type="Proteomes" id="UP000040453"/>
    </source>
</evidence>
<dbReference type="AlphaFoldDB" id="A0A0A1M9M4"/>
<feature type="transmembrane region" description="Helical" evidence="6">
    <location>
        <begin position="246"/>
        <end position="267"/>
    </location>
</feature>
<evidence type="ECO:0000256" key="3">
    <source>
        <dbReference type="ARBA" id="ARBA00022692"/>
    </source>
</evidence>
<feature type="domain" description="Major facilitator superfamily (MFS) profile" evidence="7">
    <location>
        <begin position="11"/>
        <end position="392"/>
    </location>
</feature>
<feature type="transmembrane region" description="Helical" evidence="6">
    <location>
        <begin position="107"/>
        <end position="125"/>
    </location>
</feature>
<dbReference type="GO" id="GO:0022857">
    <property type="term" value="F:transmembrane transporter activity"/>
    <property type="evidence" value="ECO:0007669"/>
    <property type="project" value="InterPro"/>
</dbReference>